<feature type="transmembrane region" description="Helical" evidence="8">
    <location>
        <begin position="82"/>
        <end position="101"/>
    </location>
</feature>
<proteinExistence type="predicted"/>
<dbReference type="PROSITE" id="PS50850">
    <property type="entry name" value="MFS"/>
    <property type="match status" value="1"/>
</dbReference>
<keyword evidence="3" id="KW-1003">Cell membrane</keyword>
<feature type="transmembrane region" description="Helical" evidence="8">
    <location>
        <begin position="202"/>
        <end position="221"/>
    </location>
</feature>
<protein>
    <submittedName>
        <fullName evidence="10">EmrB/QacA subfamily drug resistance transporter</fullName>
    </submittedName>
</protein>
<evidence type="ECO:0000256" key="4">
    <source>
        <dbReference type="ARBA" id="ARBA00022692"/>
    </source>
</evidence>
<gene>
    <name evidence="10" type="ORF">HNR06_000552</name>
</gene>
<feature type="transmembrane region" description="Helical" evidence="8">
    <location>
        <begin position="51"/>
        <end position="70"/>
    </location>
</feature>
<keyword evidence="4 8" id="KW-0812">Transmembrane</keyword>
<evidence type="ECO:0000256" key="8">
    <source>
        <dbReference type="SAM" id="Phobius"/>
    </source>
</evidence>
<dbReference type="GO" id="GO:0022857">
    <property type="term" value="F:transmembrane transporter activity"/>
    <property type="evidence" value="ECO:0007669"/>
    <property type="project" value="InterPro"/>
</dbReference>
<evidence type="ECO:0000259" key="9">
    <source>
        <dbReference type="PROSITE" id="PS50850"/>
    </source>
</evidence>
<feature type="compositionally biased region" description="Gly residues" evidence="7">
    <location>
        <begin position="558"/>
        <end position="569"/>
    </location>
</feature>
<dbReference type="CDD" id="cd17321">
    <property type="entry name" value="MFS_MMR_MDR_like"/>
    <property type="match status" value="1"/>
</dbReference>
<evidence type="ECO:0000256" key="5">
    <source>
        <dbReference type="ARBA" id="ARBA00022989"/>
    </source>
</evidence>
<evidence type="ECO:0000256" key="1">
    <source>
        <dbReference type="ARBA" id="ARBA00004651"/>
    </source>
</evidence>
<dbReference type="InterPro" id="IPR011701">
    <property type="entry name" value="MFS"/>
</dbReference>
<feature type="transmembrane region" description="Helical" evidence="8">
    <location>
        <begin position="12"/>
        <end position="31"/>
    </location>
</feature>
<feature type="domain" description="Major facilitator superfamily (MFS) profile" evidence="9">
    <location>
        <begin position="13"/>
        <end position="511"/>
    </location>
</feature>
<reference evidence="10 11" key="1">
    <citation type="submission" date="2020-07" db="EMBL/GenBank/DDBJ databases">
        <title>Sequencing the genomes of 1000 actinobacteria strains.</title>
        <authorList>
            <person name="Klenk H.-P."/>
        </authorList>
    </citation>
    <scope>NUCLEOTIDE SEQUENCE [LARGE SCALE GENOMIC DNA]</scope>
    <source>
        <strain evidence="10 11">DSM 45278</strain>
    </source>
</reference>
<organism evidence="10 11">
    <name type="scientific">Nocardiopsis sinuspersici</name>
    <dbReference type="NCBI Taxonomy" id="501010"/>
    <lineage>
        <taxon>Bacteria</taxon>
        <taxon>Bacillati</taxon>
        <taxon>Actinomycetota</taxon>
        <taxon>Actinomycetes</taxon>
        <taxon>Streptosporangiales</taxon>
        <taxon>Nocardiopsidaceae</taxon>
        <taxon>Nocardiopsis</taxon>
    </lineage>
</organism>
<feature type="transmembrane region" description="Helical" evidence="8">
    <location>
        <begin position="335"/>
        <end position="354"/>
    </location>
</feature>
<dbReference type="Gene3D" id="1.20.1720.10">
    <property type="entry name" value="Multidrug resistance protein D"/>
    <property type="match status" value="1"/>
</dbReference>
<accession>A0A7Y9X8J3</accession>
<evidence type="ECO:0000313" key="11">
    <source>
        <dbReference type="Proteomes" id="UP000584931"/>
    </source>
</evidence>
<feature type="region of interest" description="Disordered" evidence="7">
    <location>
        <begin position="513"/>
        <end position="569"/>
    </location>
</feature>
<dbReference type="EMBL" id="JACCHL010000001">
    <property type="protein sequence ID" value="NYH50963.1"/>
    <property type="molecule type" value="Genomic_DNA"/>
</dbReference>
<dbReference type="SUPFAM" id="SSF103473">
    <property type="entry name" value="MFS general substrate transporter"/>
    <property type="match status" value="1"/>
</dbReference>
<dbReference type="Gene3D" id="1.20.1250.20">
    <property type="entry name" value="MFS general substrate transporter like domains"/>
    <property type="match status" value="1"/>
</dbReference>
<feature type="transmembrane region" description="Helical" evidence="8">
    <location>
        <begin position="107"/>
        <end position="128"/>
    </location>
</feature>
<evidence type="ECO:0000256" key="6">
    <source>
        <dbReference type="ARBA" id="ARBA00023136"/>
    </source>
</evidence>
<dbReference type="GO" id="GO:0005886">
    <property type="term" value="C:plasma membrane"/>
    <property type="evidence" value="ECO:0007669"/>
    <property type="project" value="UniProtKB-SubCell"/>
</dbReference>
<comment type="caution">
    <text evidence="10">The sequence shown here is derived from an EMBL/GenBank/DDBJ whole genome shotgun (WGS) entry which is preliminary data.</text>
</comment>
<feature type="transmembrane region" description="Helical" evidence="8">
    <location>
        <begin position="140"/>
        <end position="160"/>
    </location>
</feature>
<evidence type="ECO:0000313" key="10">
    <source>
        <dbReference type="EMBL" id="NYH50963.1"/>
    </source>
</evidence>
<sequence length="569" mass="59776">MDAQTAYRRRWGGLAVLVICLLVIVADNTILNVALRVLSDPGQGLGASQSQLAWAINSYTLVFAGLLFTFGVLGDRWGRRRLLMLGLAVFGAASALSAYSQSPEQLIGARAVMGLGASMVMPQTLSIITNVFPAEQRARAIGIWAGSVGMAMAIGPWAGGLLLENFWWGSIFLINVPFVVLGLALMLVLVPDSRDEDPGRPDLLGVLLSVPGLVLLIYGIITAGERASLADWDVFGALVGGAGVIVLFLVHESRTPFPSLDVRFFRDPRFSVSIAIVMVLFFSMAGIIFFLSFYWQSVREFSPFVAGLLVLPAALGQMIMAPLSPTLVRWAGPRVVATAGVLGVCSCFLFFTRLEADTPLPLIIGFFFLQAGSMAVVLTPATNAIMSSVPPGRAGSASAVQNTVRQVGTAMGVAVLGAVISFRYRAEVTPVLREAAEEEGAGAPSPEELRSAGESIEATMALARRMGEEGRALVAPAKEAFLSGLHTAATVSLCFGLVGLVVILIWMPRETGRHRPADEPGGRGPEGAGGAEDTGGPGGRGESGREETPRGGRRSPRGGEGPSGDGGAR</sequence>
<dbReference type="Pfam" id="PF07690">
    <property type="entry name" value="MFS_1"/>
    <property type="match status" value="1"/>
</dbReference>
<evidence type="ECO:0000256" key="7">
    <source>
        <dbReference type="SAM" id="MobiDB-lite"/>
    </source>
</evidence>
<dbReference type="PANTHER" id="PTHR42718:SF42">
    <property type="entry name" value="EXPORT PROTEIN"/>
    <property type="match status" value="1"/>
</dbReference>
<dbReference type="Proteomes" id="UP000584931">
    <property type="component" value="Unassembled WGS sequence"/>
</dbReference>
<dbReference type="InterPro" id="IPR020846">
    <property type="entry name" value="MFS_dom"/>
</dbReference>
<feature type="compositionally biased region" description="Gly residues" evidence="7">
    <location>
        <begin position="522"/>
        <end position="541"/>
    </location>
</feature>
<dbReference type="PANTHER" id="PTHR42718">
    <property type="entry name" value="MAJOR FACILITATOR SUPERFAMILY MULTIDRUG TRANSPORTER MFSC"/>
    <property type="match status" value="1"/>
</dbReference>
<feature type="transmembrane region" description="Helical" evidence="8">
    <location>
        <begin position="270"/>
        <end position="295"/>
    </location>
</feature>
<evidence type="ECO:0000256" key="3">
    <source>
        <dbReference type="ARBA" id="ARBA00022475"/>
    </source>
</evidence>
<name>A0A7Y9X8J3_9ACTN</name>
<evidence type="ECO:0000256" key="2">
    <source>
        <dbReference type="ARBA" id="ARBA00022448"/>
    </source>
</evidence>
<feature type="transmembrane region" description="Helical" evidence="8">
    <location>
        <begin position="166"/>
        <end position="190"/>
    </location>
</feature>
<dbReference type="InterPro" id="IPR004638">
    <property type="entry name" value="EmrB-like"/>
</dbReference>
<keyword evidence="2" id="KW-0813">Transport</keyword>
<dbReference type="NCBIfam" id="TIGR00711">
    <property type="entry name" value="efflux_EmrB"/>
    <property type="match status" value="1"/>
</dbReference>
<feature type="transmembrane region" description="Helical" evidence="8">
    <location>
        <begin position="301"/>
        <end position="323"/>
    </location>
</feature>
<keyword evidence="5 8" id="KW-1133">Transmembrane helix</keyword>
<dbReference type="OrthoDB" id="3218509at2"/>
<keyword evidence="6 8" id="KW-0472">Membrane</keyword>
<feature type="transmembrane region" description="Helical" evidence="8">
    <location>
        <begin position="485"/>
        <end position="506"/>
    </location>
</feature>
<dbReference type="RefSeq" id="WP_077691190.1">
    <property type="nucleotide sequence ID" value="NZ_JACCHL010000001.1"/>
</dbReference>
<feature type="transmembrane region" description="Helical" evidence="8">
    <location>
        <begin position="360"/>
        <end position="386"/>
    </location>
</feature>
<feature type="transmembrane region" description="Helical" evidence="8">
    <location>
        <begin position="233"/>
        <end position="250"/>
    </location>
</feature>
<dbReference type="PRINTS" id="PR01036">
    <property type="entry name" value="TCRTETB"/>
</dbReference>
<comment type="subcellular location">
    <subcellularLocation>
        <location evidence="1">Cell membrane</location>
        <topology evidence="1">Multi-pass membrane protein</topology>
    </subcellularLocation>
</comment>
<feature type="transmembrane region" description="Helical" evidence="8">
    <location>
        <begin position="407"/>
        <end position="424"/>
    </location>
</feature>
<dbReference type="AlphaFoldDB" id="A0A7Y9X8J3"/>
<dbReference type="InterPro" id="IPR036259">
    <property type="entry name" value="MFS_trans_sf"/>
</dbReference>